<sequence length="101" mass="10578">MVDVARCLGGFLSGAEPKYLPAGSALHICGTYRTEKSKEDSVVDSVSRVWGQDNLVLGGCGVIPTQNVCNPTLTAGCFALAAAEQIVKDVKGFKAIKPHTV</sequence>
<dbReference type="AlphaFoldDB" id="A0AAD8UWE1"/>
<dbReference type="GeneID" id="85448939"/>
<reference evidence="7" key="1">
    <citation type="submission" date="2021-06" db="EMBL/GenBank/DDBJ databases">
        <title>Comparative genomics, transcriptomics and evolutionary studies reveal genomic signatures of adaptation to plant cell wall in hemibiotrophic fungi.</title>
        <authorList>
            <consortium name="DOE Joint Genome Institute"/>
            <person name="Baroncelli R."/>
            <person name="Diaz J.F."/>
            <person name="Benocci T."/>
            <person name="Peng M."/>
            <person name="Battaglia E."/>
            <person name="Haridas S."/>
            <person name="Andreopoulos W."/>
            <person name="Labutti K."/>
            <person name="Pangilinan J."/>
            <person name="Floch G.L."/>
            <person name="Makela M.R."/>
            <person name="Henrissat B."/>
            <person name="Grigoriev I.V."/>
            <person name="Crouch J.A."/>
            <person name="De Vries R.P."/>
            <person name="Sukno S.A."/>
            <person name="Thon M.R."/>
        </authorList>
    </citation>
    <scope>NUCLEOTIDE SEQUENCE</scope>
    <source>
        <strain evidence="7">CBS 125086</strain>
    </source>
</reference>
<dbReference type="PANTHER" id="PTHR42784:SF1">
    <property type="entry name" value="PYRANOSE 2-OXIDASE"/>
    <property type="match status" value="1"/>
</dbReference>
<proteinExistence type="inferred from homology"/>
<comment type="similarity">
    <text evidence="2">Belongs to the GMC oxidoreductase family.</text>
</comment>
<dbReference type="PANTHER" id="PTHR42784">
    <property type="entry name" value="PYRANOSE 2-OXIDASE"/>
    <property type="match status" value="1"/>
</dbReference>
<dbReference type="EMBL" id="JAHLJV010000369">
    <property type="protein sequence ID" value="KAK1561318.1"/>
    <property type="molecule type" value="Genomic_DNA"/>
</dbReference>
<evidence type="ECO:0000259" key="6">
    <source>
        <dbReference type="Pfam" id="PF05199"/>
    </source>
</evidence>
<dbReference type="SUPFAM" id="SSF51905">
    <property type="entry name" value="FAD/NAD(P)-binding domain"/>
    <property type="match status" value="1"/>
</dbReference>
<dbReference type="Proteomes" id="UP001230504">
    <property type="component" value="Unassembled WGS sequence"/>
</dbReference>
<evidence type="ECO:0000256" key="2">
    <source>
        <dbReference type="ARBA" id="ARBA00010790"/>
    </source>
</evidence>
<dbReference type="GO" id="GO:0016614">
    <property type="term" value="F:oxidoreductase activity, acting on CH-OH group of donors"/>
    <property type="evidence" value="ECO:0007669"/>
    <property type="project" value="InterPro"/>
</dbReference>
<keyword evidence="4" id="KW-0274">FAD</keyword>
<name>A0AAD8UWE1_9PEZI</name>
<evidence type="ECO:0000256" key="4">
    <source>
        <dbReference type="ARBA" id="ARBA00022827"/>
    </source>
</evidence>
<keyword evidence="5" id="KW-0560">Oxidoreductase</keyword>
<keyword evidence="3" id="KW-0285">Flavoprotein</keyword>
<dbReference type="Pfam" id="PF05199">
    <property type="entry name" value="GMC_oxred_C"/>
    <property type="match status" value="1"/>
</dbReference>
<dbReference type="RefSeq" id="XP_060406620.1">
    <property type="nucleotide sequence ID" value="XM_060564699.1"/>
</dbReference>
<keyword evidence="8" id="KW-1185">Reference proteome</keyword>
<evidence type="ECO:0000313" key="7">
    <source>
        <dbReference type="EMBL" id="KAK1561318.1"/>
    </source>
</evidence>
<gene>
    <name evidence="7" type="ORF">LY79DRAFT_688608</name>
</gene>
<evidence type="ECO:0000256" key="3">
    <source>
        <dbReference type="ARBA" id="ARBA00022630"/>
    </source>
</evidence>
<comment type="caution">
    <text evidence="7">The sequence shown here is derived from an EMBL/GenBank/DDBJ whole genome shotgun (WGS) entry which is preliminary data.</text>
</comment>
<dbReference type="InterPro" id="IPR007867">
    <property type="entry name" value="GMC_OxRtase_C"/>
</dbReference>
<comment type="cofactor">
    <cofactor evidence="1">
        <name>FAD</name>
        <dbReference type="ChEBI" id="CHEBI:57692"/>
    </cofactor>
</comment>
<dbReference type="InterPro" id="IPR036188">
    <property type="entry name" value="FAD/NAD-bd_sf"/>
</dbReference>
<feature type="domain" description="Glucose-methanol-choline oxidoreductase C-terminal" evidence="6">
    <location>
        <begin position="24"/>
        <end position="75"/>
    </location>
</feature>
<evidence type="ECO:0000256" key="5">
    <source>
        <dbReference type="ARBA" id="ARBA00023002"/>
    </source>
</evidence>
<dbReference type="InterPro" id="IPR051473">
    <property type="entry name" value="P2Ox-like"/>
</dbReference>
<evidence type="ECO:0000313" key="8">
    <source>
        <dbReference type="Proteomes" id="UP001230504"/>
    </source>
</evidence>
<dbReference type="Gene3D" id="3.50.50.60">
    <property type="entry name" value="FAD/NAD(P)-binding domain"/>
    <property type="match status" value="1"/>
</dbReference>
<protein>
    <recommendedName>
        <fullName evidence="6">Glucose-methanol-choline oxidoreductase C-terminal domain-containing protein</fullName>
    </recommendedName>
</protein>
<organism evidence="7 8">
    <name type="scientific">Colletotrichum navitas</name>
    <dbReference type="NCBI Taxonomy" id="681940"/>
    <lineage>
        <taxon>Eukaryota</taxon>
        <taxon>Fungi</taxon>
        <taxon>Dikarya</taxon>
        <taxon>Ascomycota</taxon>
        <taxon>Pezizomycotina</taxon>
        <taxon>Sordariomycetes</taxon>
        <taxon>Hypocreomycetidae</taxon>
        <taxon>Glomerellales</taxon>
        <taxon>Glomerellaceae</taxon>
        <taxon>Colletotrichum</taxon>
        <taxon>Colletotrichum graminicola species complex</taxon>
    </lineage>
</organism>
<evidence type="ECO:0000256" key="1">
    <source>
        <dbReference type="ARBA" id="ARBA00001974"/>
    </source>
</evidence>
<accession>A0AAD8UWE1</accession>